<name>A0A3M7RT86_BRAPC</name>
<sequence length="140" mass="16115">MFALKHIIIGLNILKFSVPTSILKSSSSRPKSEKTLKKFKSYLIIALLFVSKFQHLGIVRVRPILVPDDDQKSECCETTHQTLSKSKNLDNFFANFVILSKNKFIFIYDFKKIQNSKFCEKSICHSLSSEGPKHVLHIKR</sequence>
<dbReference type="EMBL" id="REGN01002675">
    <property type="protein sequence ID" value="RNA26784.1"/>
    <property type="molecule type" value="Genomic_DNA"/>
</dbReference>
<organism evidence="1 2">
    <name type="scientific">Brachionus plicatilis</name>
    <name type="common">Marine rotifer</name>
    <name type="synonym">Brachionus muelleri</name>
    <dbReference type="NCBI Taxonomy" id="10195"/>
    <lineage>
        <taxon>Eukaryota</taxon>
        <taxon>Metazoa</taxon>
        <taxon>Spiralia</taxon>
        <taxon>Gnathifera</taxon>
        <taxon>Rotifera</taxon>
        <taxon>Eurotatoria</taxon>
        <taxon>Monogononta</taxon>
        <taxon>Pseudotrocha</taxon>
        <taxon>Ploima</taxon>
        <taxon>Brachionidae</taxon>
        <taxon>Brachionus</taxon>
    </lineage>
</organism>
<gene>
    <name evidence="1" type="ORF">BpHYR1_015905</name>
</gene>
<comment type="caution">
    <text evidence="1">The sequence shown here is derived from an EMBL/GenBank/DDBJ whole genome shotgun (WGS) entry which is preliminary data.</text>
</comment>
<protein>
    <submittedName>
        <fullName evidence="1">Uncharacterized protein</fullName>
    </submittedName>
</protein>
<accession>A0A3M7RT86</accession>
<reference evidence="1 2" key="1">
    <citation type="journal article" date="2018" name="Sci. Rep.">
        <title>Genomic signatures of local adaptation to the degree of environmental predictability in rotifers.</title>
        <authorList>
            <person name="Franch-Gras L."/>
            <person name="Hahn C."/>
            <person name="Garcia-Roger E.M."/>
            <person name="Carmona M.J."/>
            <person name="Serra M."/>
            <person name="Gomez A."/>
        </authorList>
    </citation>
    <scope>NUCLEOTIDE SEQUENCE [LARGE SCALE GENOMIC DNA]</scope>
    <source>
        <strain evidence="1">HYR1</strain>
    </source>
</reference>
<evidence type="ECO:0000313" key="1">
    <source>
        <dbReference type="EMBL" id="RNA26784.1"/>
    </source>
</evidence>
<dbReference type="AlphaFoldDB" id="A0A3M7RT86"/>
<proteinExistence type="predicted"/>
<dbReference type="Proteomes" id="UP000276133">
    <property type="component" value="Unassembled WGS sequence"/>
</dbReference>
<evidence type="ECO:0000313" key="2">
    <source>
        <dbReference type="Proteomes" id="UP000276133"/>
    </source>
</evidence>
<keyword evidence="2" id="KW-1185">Reference proteome</keyword>